<organism evidence="3 4">
    <name type="scientific">Lentibacter algarum</name>
    <dbReference type="NCBI Taxonomy" id="576131"/>
    <lineage>
        <taxon>Bacteria</taxon>
        <taxon>Pseudomonadati</taxon>
        <taxon>Pseudomonadota</taxon>
        <taxon>Alphaproteobacteria</taxon>
        <taxon>Rhodobacterales</taxon>
        <taxon>Roseobacteraceae</taxon>
        <taxon>Lentibacter</taxon>
    </lineage>
</organism>
<dbReference type="Gene3D" id="3.40.50.2020">
    <property type="match status" value="1"/>
</dbReference>
<dbReference type="SUPFAM" id="SSF53271">
    <property type="entry name" value="PRTase-like"/>
    <property type="match status" value="1"/>
</dbReference>
<dbReference type="InterPro" id="IPR029057">
    <property type="entry name" value="PRTase-like"/>
</dbReference>
<dbReference type="CDD" id="cd06223">
    <property type="entry name" value="PRTases_typeI"/>
    <property type="match status" value="1"/>
</dbReference>
<evidence type="ECO:0000313" key="4">
    <source>
        <dbReference type="Proteomes" id="UP000199026"/>
    </source>
</evidence>
<reference evidence="3 4" key="1">
    <citation type="submission" date="2016-10" db="EMBL/GenBank/DDBJ databases">
        <authorList>
            <person name="de Groot N.N."/>
        </authorList>
    </citation>
    <scope>NUCLEOTIDE SEQUENCE [LARGE SCALE GENOMIC DNA]</scope>
    <source>
        <strain evidence="3 4">DSM 24677</strain>
    </source>
</reference>
<evidence type="ECO:0000259" key="2">
    <source>
        <dbReference type="Pfam" id="PF00156"/>
    </source>
</evidence>
<keyword evidence="4" id="KW-1185">Reference proteome</keyword>
<dbReference type="PANTHER" id="PTHR47505:SF1">
    <property type="entry name" value="DNA UTILIZATION PROTEIN YHGH"/>
    <property type="match status" value="1"/>
</dbReference>
<dbReference type="STRING" id="576131.SAMN05444486_10439"/>
<protein>
    <submittedName>
        <fullName evidence="3">ComF family protein</fullName>
    </submittedName>
</protein>
<accession>A0A1H3MX36</accession>
<dbReference type="InterPro" id="IPR000836">
    <property type="entry name" value="PRTase_dom"/>
</dbReference>
<dbReference type="PANTHER" id="PTHR47505">
    <property type="entry name" value="DNA UTILIZATION PROTEIN YHGH"/>
    <property type="match status" value="1"/>
</dbReference>
<evidence type="ECO:0000256" key="1">
    <source>
        <dbReference type="ARBA" id="ARBA00008007"/>
    </source>
</evidence>
<dbReference type="AlphaFoldDB" id="A0A1H3MX36"/>
<dbReference type="EMBL" id="FNPR01000004">
    <property type="protein sequence ID" value="SDY81064.1"/>
    <property type="molecule type" value="Genomic_DNA"/>
</dbReference>
<gene>
    <name evidence="3" type="ORF">SAMN05444486_10439</name>
</gene>
<evidence type="ECO:0000313" key="3">
    <source>
        <dbReference type="EMBL" id="SDY81064.1"/>
    </source>
</evidence>
<dbReference type="Proteomes" id="UP000199026">
    <property type="component" value="Unassembled WGS sequence"/>
</dbReference>
<feature type="domain" description="Phosphoribosyltransferase" evidence="2">
    <location>
        <begin position="135"/>
        <end position="193"/>
    </location>
</feature>
<proteinExistence type="inferred from homology"/>
<dbReference type="Pfam" id="PF00156">
    <property type="entry name" value="Pribosyltran"/>
    <property type="match status" value="1"/>
</dbReference>
<sequence>MCNGCGCPLPGPSSDEELCDDCLHTPRKWKAARATFLYRDGAKKLVWELKYADRAEIATAAGPWLMKTLQPILPENPIIAPVPLHWTRLLKRKYNQSELLSQSLSRIGKFEHAPSLLKRTKRTPPLFGLDREERELWLQNAISFNSKMEIQTRGRHIVLVDDVMTTGATLSAATEACLKNDVASVRVVFLARAAKND</sequence>
<name>A0A1H3MX36_9RHOB</name>
<dbReference type="InterPro" id="IPR051910">
    <property type="entry name" value="ComF/GntX_DNA_util-trans"/>
</dbReference>
<comment type="similarity">
    <text evidence="1">Belongs to the ComF/GntX family.</text>
</comment>